<dbReference type="Proteomes" id="UP001153069">
    <property type="component" value="Unassembled WGS sequence"/>
</dbReference>
<name>A0A9N8HWJ6_9STRA</name>
<dbReference type="SUPFAM" id="SSF52058">
    <property type="entry name" value="L domain-like"/>
    <property type="match status" value="1"/>
</dbReference>
<feature type="compositionally biased region" description="Low complexity" evidence="1">
    <location>
        <begin position="232"/>
        <end position="243"/>
    </location>
</feature>
<dbReference type="AlphaFoldDB" id="A0A9N8HWJ6"/>
<feature type="compositionally biased region" description="Basic residues" evidence="1">
    <location>
        <begin position="207"/>
        <end position="220"/>
    </location>
</feature>
<feature type="compositionally biased region" description="Polar residues" evidence="1">
    <location>
        <begin position="303"/>
        <end position="314"/>
    </location>
</feature>
<protein>
    <submittedName>
        <fullName evidence="2">Probably inactive leucine-rich repeat receptor-like protein kinase</fullName>
    </submittedName>
</protein>
<evidence type="ECO:0000313" key="2">
    <source>
        <dbReference type="EMBL" id="CAB9528461.1"/>
    </source>
</evidence>
<feature type="compositionally biased region" description="Polar residues" evidence="1">
    <location>
        <begin position="71"/>
        <end position="83"/>
    </location>
</feature>
<keyword evidence="2" id="KW-0675">Receptor</keyword>
<feature type="compositionally biased region" description="Polar residues" evidence="1">
    <location>
        <begin position="110"/>
        <end position="124"/>
    </location>
</feature>
<feature type="compositionally biased region" description="Polar residues" evidence="1">
    <location>
        <begin position="591"/>
        <end position="607"/>
    </location>
</feature>
<feature type="compositionally biased region" description="Low complexity" evidence="1">
    <location>
        <begin position="128"/>
        <end position="139"/>
    </location>
</feature>
<dbReference type="InterPro" id="IPR050994">
    <property type="entry name" value="At_inactive_RLKs"/>
</dbReference>
<feature type="region of interest" description="Disordered" evidence="1">
    <location>
        <begin position="1"/>
        <end position="328"/>
    </location>
</feature>
<keyword evidence="2" id="KW-0418">Kinase</keyword>
<dbReference type="PANTHER" id="PTHR48010">
    <property type="entry name" value="OS05G0588300 PROTEIN"/>
    <property type="match status" value="1"/>
</dbReference>
<comment type="caution">
    <text evidence="2">The sequence shown here is derived from an EMBL/GenBank/DDBJ whole genome shotgun (WGS) entry which is preliminary data.</text>
</comment>
<feature type="compositionally biased region" description="Basic and acidic residues" evidence="1">
    <location>
        <begin position="1"/>
        <end position="12"/>
    </location>
</feature>
<dbReference type="InterPro" id="IPR032675">
    <property type="entry name" value="LRR_dom_sf"/>
</dbReference>
<feature type="region of interest" description="Disordered" evidence="1">
    <location>
        <begin position="591"/>
        <end position="640"/>
    </location>
</feature>
<proteinExistence type="predicted"/>
<dbReference type="GO" id="GO:0016301">
    <property type="term" value="F:kinase activity"/>
    <property type="evidence" value="ECO:0007669"/>
    <property type="project" value="UniProtKB-KW"/>
</dbReference>
<feature type="compositionally biased region" description="Basic and acidic residues" evidence="1">
    <location>
        <begin position="140"/>
        <end position="155"/>
    </location>
</feature>
<feature type="compositionally biased region" description="Basic residues" evidence="1">
    <location>
        <begin position="188"/>
        <end position="197"/>
    </location>
</feature>
<dbReference type="Gene3D" id="3.80.10.10">
    <property type="entry name" value="Ribonuclease Inhibitor"/>
    <property type="match status" value="1"/>
</dbReference>
<dbReference type="PANTHER" id="PTHR48010:SF5">
    <property type="entry name" value="PROTEIN TOO MANY MOUTHS"/>
    <property type="match status" value="1"/>
</dbReference>
<dbReference type="EMBL" id="CAICTM010002229">
    <property type="protein sequence ID" value="CAB9528461.1"/>
    <property type="molecule type" value="Genomic_DNA"/>
</dbReference>
<dbReference type="OrthoDB" id="660555at2759"/>
<keyword evidence="2" id="KW-0808">Transferase</keyword>
<keyword evidence="3" id="KW-1185">Reference proteome</keyword>
<evidence type="ECO:0000256" key="1">
    <source>
        <dbReference type="SAM" id="MobiDB-lite"/>
    </source>
</evidence>
<feature type="compositionally biased region" description="Polar residues" evidence="1">
    <location>
        <begin position="33"/>
        <end position="56"/>
    </location>
</feature>
<evidence type="ECO:0000313" key="3">
    <source>
        <dbReference type="Proteomes" id="UP001153069"/>
    </source>
</evidence>
<reference evidence="2" key="1">
    <citation type="submission" date="2020-06" db="EMBL/GenBank/DDBJ databases">
        <authorList>
            <consortium name="Plant Systems Biology data submission"/>
        </authorList>
    </citation>
    <scope>NUCLEOTIDE SEQUENCE</scope>
    <source>
        <strain evidence="2">D6</strain>
    </source>
</reference>
<gene>
    <name evidence="2" type="ORF">SEMRO_2231_G320060.1</name>
</gene>
<accession>A0A9N8HWJ6</accession>
<feature type="compositionally biased region" description="Polar residues" evidence="1">
    <location>
        <begin position="221"/>
        <end position="231"/>
    </location>
</feature>
<sequence>MRRSSDSGHNEDGPGGPFGPGDKTQRRKGSKPSRGNTALEANSTDNSLPHSPQPLGTQPLPHRHSRKGKQSKSNPSGIYSSTPRRMASSGKKGNLTTRSLDLDAFDSDSYDSSGSVEETATGNAQFLGVGARRSSAGAGRESHRGRGGAGRELRRGSSVGRGMEGRRGSAGSGKESSHGQSSSGSKARASRGGKLRRNNTGTGALTSRRRVSKSPIRRAHTSTNISRPTVGSSSKPLSKASAPFMRTSTGVATTSVHSKTSNVRKGETRSNASLLDSDSDLSDPDEDDKKPEPTRPPPISSRHASTSSVQSAARSTAHKAMVDSSLLMEPMRTNDTSGVSIEWDQQNPFDAPTLNKDFSLGVQTTDLVRQSTINLDQDGSARRRLTALEKENEGDGKKKPFFLERVARMWRGNKQKGSRLGSTALAGFGDKYKVDQSVNLMDPESAEKHFKFARRQSRRQSKTFSKESIAKLGGSMHSIFDFETPGLIERAESGRTPRRRKKSTYKPPPYLQDKTKSVVCGWSGFLLTLSVVGAGLLVFSLVCDGSLEGKSKVAVTTTASPTTLEPTMSPVASPMTTVTDSPVALATESPLTVTSSSIDNTTNNESTVPPKEETVQAQPPAAGISTPGKNVSAVGEPEPAVVARKSPAVAARKAPAEDHTPKLSMVRREIWHDLVGWISRHNISHHDDFSDPESSAYKALDWIVEYDQTLGMFSSESMDKLLEVYSLVVCYFAFHPEATVGDAQNPNATVGWINHGKQPICKWHGVDCDDAQRVVTLNMSHSGLTGTFPKEMVAMNHLNQLDLSHNSIAGELHEEWPDNWPIIKLIDLSDNLLEGAIPDTWNEQWISNDEMVIDLSQNEGLNPIEVEV</sequence>
<feature type="compositionally biased region" description="Polar residues" evidence="1">
    <location>
        <begin position="246"/>
        <end position="263"/>
    </location>
</feature>
<organism evidence="2 3">
    <name type="scientific">Seminavis robusta</name>
    <dbReference type="NCBI Taxonomy" id="568900"/>
    <lineage>
        <taxon>Eukaryota</taxon>
        <taxon>Sar</taxon>
        <taxon>Stramenopiles</taxon>
        <taxon>Ochrophyta</taxon>
        <taxon>Bacillariophyta</taxon>
        <taxon>Bacillariophyceae</taxon>
        <taxon>Bacillariophycidae</taxon>
        <taxon>Naviculales</taxon>
        <taxon>Naviculaceae</taxon>
        <taxon>Seminavis</taxon>
    </lineage>
</organism>
<feature type="compositionally biased region" description="Low complexity" evidence="1">
    <location>
        <begin position="172"/>
        <end position="187"/>
    </location>
</feature>
<feature type="compositionally biased region" description="Basic residues" evidence="1">
    <location>
        <begin position="61"/>
        <end position="70"/>
    </location>
</feature>
<feature type="compositionally biased region" description="Acidic residues" evidence="1">
    <location>
        <begin position="277"/>
        <end position="286"/>
    </location>
</feature>